<dbReference type="Pfam" id="PF04290">
    <property type="entry name" value="DctQ"/>
    <property type="match status" value="1"/>
</dbReference>
<evidence type="ECO:0000256" key="5">
    <source>
        <dbReference type="ARBA" id="ARBA00022692"/>
    </source>
</evidence>
<feature type="compositionally biased region" description="Low complexity" evidence="10">
    <location>
        <begin position="7"/>
        <end position="36"/>
    </location>
</feature>
<evidence type="ECO:0000256" key="7">
    <source>
        <dbReference type="ARBA" id="ARBA00023136"/>
    </source>
</evidence>
<evidence type="ECO:0000256" key="3">
    <source>
        <dbReference type="ARBA" id="ARBA00022475"/>
    </source>
</evidence>
<proteinExistence type="inferred from homology"/>
<keyword evidence="3" id="KW-1003">Cell membrane</keyword>
<dbReference type="RefSeq" id="WP_341374408.1">
    <property type="nucleotide sequence ID" value="NZ_JBBUTF010000009.1"/>
</dbReference>
<comment type="caution">
    <text evidence="12">The sequence shown here is derived from an EMBL/GenBank/DDBJ whole genome shotgun (WGS) entry which is preliminary data.</text>
</comment>
<gene>
    <name evidence="12" type="ORF">AACH11_11685</name>
</gene>
<comment type="similarity">
    <text evidence="8 9">Belongs to the TRAP transporter small permease family.</text>
</comment>
<evidence type="ECO:0000256" key="9">
    <source>
        <dbReference type="RuleBase" id="RU369079"/>
    </source>
</evidence>
<evidence type="ECO:0000256" key="1">
    <source>
        <dbReference type="ARBA" id="ARBA00004429"/>
    </source>
</evidence>
<protein>
    <recommendedName>
        <fullName evidence="9">TRAP transporter small permease protein</fullName>
    </recommendedName>
</protein>
<comment type="function">
    <text evidence="9">Part of the tripartite ATP-independent periplasmic (TRAP) transport system.</text>
</comment>
<evidence type="ECO:0000256" key="4">
    <source>
        <dbReference type="ARBA" id="ARBA00022519"/>
    </source>
</evidence>
<evidence type="ECO:0000259" key="11">
    <source>
        <dbReference type="Pfam" id="PF04290"/>
    </source>
</evidence>
<feature type="transmembrane region" description="Helical" evidence="9">
    <location>
        <begin position="61"/>
        <end position="79"/>
    </location>
</feature>
<accession>A0ABU9BDE0</accession>
<sequence length="206" mass="21710">MAALTQAGRTPAGSPAAAAASTVPAHGHAGHAGNPHAAAPRAAAVRALLAIDHHLTAASQALGCTLLAVVSVLGLWQVLARFLFSQPSSWTEELMRRLLIWAVMCGVVVAFRRGALVSVDLALRTSRGLWRTLLRAGIALASLAFLGVLLWFGTDLAWRVRFQTFASLELSMAWAYAALPVGAALSIVAVLAQWADPMNEELETAQ</sequence>
<evidence type="ECO:0000256" key="2">
    <source>
        <dbReference type="ARBA" id="ARBA00022448"/>
    </source>
</evidence>
<dbReference type="Proteomes" id="UP001368500">
    <property type="component" value="Unassembled WGS sequence"/>
</dbReference>
<evidence type="ECO:0000256" key="8">
    <source>
        <dbReference type="ARBA" id="ARBA00038436"/>
    </source>
</evidence>
<keyword evidence="2 9" id="KW-0813">Transport</keyword>
<evidence type="ECO:0000256" key="6">
    <source>
        <dbReference type="ARBA" id="ARBA00022989"/>
    </source>
</evidence>
<feature type="transmembrane region" description="Helical" evidence="9">
    <location>
        <begin position="133"/>
        <end position="153"/>
    </location>
</feature>
<dbReference type="InterPro" id="IPR007387">
    <property type="entry name" value="TRAP_DctQ"/>
</dbReference>
<name>A0ABU9BDE0_9BURK</name>
<dbReference type="InterPro" id="IPR055348">
    <property type="entry name" value="DctQ"/>
</dbReference>
<keyword evidence="5 9" id="KW-0812">Transmembrane</keyword>
<evidence type="ECO:0000256" key="10">
    <source>
        <dbReference type="SAM" id="MobiDB-lite"/>
    </source>
</evidence>
<dbReference type="PANTHER" id="PTHR35011:SF2">
    <property type="entry name" value="2,3-DIKETO-L-GULONATE TRAP TRANSPORTER SMALL PERMEASE PROTEIN YIAM"/>
    <property type="match status" value="1"/>
</dbReference>
<evidence type="ECO:0000313" key="13">
    <source>
        <dbReference type="Proteomes" id="UP001368500"/>
    </source>
</evidence>
<keyword evidence="7 9" id="KW-0472">Membrane</keyword>
<keyword evidence="13" id="KW-1185">Reference proteome</keyword>
<comment type="subcellular location">
    <subcellularLocation>
        <location evidence="1 9">Cell inner membrane</location>
        <topology evidence="1 9">Multi-pass membrane protein</topology>
    </subcellularLocation>
</comment>
<organism evidence="12 13">
    <name type="scientific">Pseudaquabacterium rugosum</name>
    <dbReference type="NCBI Taxonomy" id="2984194"/>
    <lineage>
        <taxon>Bacteria</taxon>
        <taxon>Pseudomonadati</taxon>
        <taxon>Pseudomonadota</taxon>
        <taxon>Betaproteobacteria</taxon>
        <taxon>Burkholderiales</taxon>
        <taxon>Sphaerotilaceae</taxon>
        <taxon>Pseudaquabacterium</taxon>
    </lineage>
</organism>
<feature type="domain" description="Tripartite ATP-independent periplasmic transporters DctQ component" evidence="11">
    <location>
        <begin position="72"/>
        <end position="196"/>
    </location>
</feature>
<dbReference type="EMBL" id="JBBUTF010000009">
    <property type="protein sequence ID" value="MEK8026623.1"/>
    <property type="molecule type" value="Genomic_DNA"/>
</dbReference>
<reference evidence="12 13" key="1">
    <citation type="submission" date="2024-04" db="EMBL/GenBank/DDBJ databases">
        <title>Novel species of the genus Ideonella isolated from streams.</title>
        <authorList>
            <person name="Lu H."/>
        </authorList>
    </citation>
    <scope>NUCLEOTIDE SEQUENCE [LARGE SCALE GENOMIC DNA]</scope>
    <source>
        <strain evidence="12 13">BYS139W</strain>
    </source>
</reference>
<keyword evidence="4 9" id="KW-0997">Cell inner membrane</keyword>
<feature type="transmembrane region" description="Helical" evidence="9">
    <location>
        <begin position="99"/>
        <end position="121"/>
    </location>
</feature>
<comment type="subunit">
    <text evidence="9">The complex comprises the extracytoplasmic solute receptor protein and the two transmembrane proteins.</text>
</comment>
<feature type="transmembrane region" description="Helical" evidence="9">
    <location>
        <begin position="173"/>
        <end position="192"/>
    </location>
</feature>
<evidence type="ECO:0000313" key="12">
    <source>
        <dbReference type="EMBL" id="MEK8026623.1"/>
    </source>
</evidence>
<keyword evidence="6 9" id="KW-1133">Transmembrane helix</keyword>
<dbReference type="PANTHER" id="PTHR35011">
    <property type="entry name" value="2,3-DIKETO-L-GULONATE TRAP TRANSPORTER SMALL PERMEASE PROTEIN YIAM"/>
    <property type="match status" value="1"/>
</dbReference>
<feature type="region of interest" description="Disordered" evidence="10">
    <location>
        <begin position="1"/>
        <end position="36"/>
    </location>
</feature>